<evidence type="ECO:0000313" key="13">
    <source>
        <dbReference type="EMBL" id="KAG9465680.1"/>
    </source>
</evidence>
<evidence type="ECO:0000256" key="10">
    <source>
        <dbReference type="ARBA" id="ARBA00023242"/>
    </source>
</evidence>
<dbReference type="PANTHER" id="PTHR15874:SF1">
    <property type="entry name" value="NUCLEOLAR AND SPINDLE-ASSOCIATED PROTEIN 1"/>
    <property type="match status" value="1"/>
</dbReference>
<dbReference type="Proteomes" id="UP000770717">
    <property type="component" value="Unassembled WGS sequence"/>
</dbReference>
<feature type="region of interest" description="Disordered" evidence="12">
    <location>
        <begin position="113"/>
        <end position="186"/>
    </location>
</feature>
<reference evidence="13" key="1">
    <citation type="thesis" date="2020" institute="ProQuest LLC" country="789 East Eisenhower Parkway, Ann Arbor, MI, USA">
        <title>Comparative Genomics and Chromosome Evolution.</title>
        <authorList>
            <person name="Mudd A.B."/>
        </authorList>
    </citation>
    <scope>NUCLEOTIDE SEQUENCE</scope>
    <source>
        <strain evidence="13">HN-11 Male</strain>
        <tissue evidence="13">Kidney and liver</tissue>
    </source>
</reference>
<comment type="subcellular location">
    <subcellularLocation>
        <location evidence="2">Cytoplasm</location>
        <location evidence="2">Cytoskeleton</location>
        <location evidence="2">Spindle</location>
    </subcellularLocation>
    <subcellularLocation>
        <location evidence="1">Nucleus</location>
    </subcellularLocation>
</comment>
<keyword evidence="7" id="KW-0498">Mitosis</keyword>
<dbReference type="InterPro" id="IPR026756">
    <property type="entry name" value="NuSAP"/>
</dbReference>
<evidence type="ECO:0000256" key="12">
    <source>
        <dbReference type="SAM" id="MobiDB-lite"/>
    </source>
</evidence>
<evidence type="ECO:0000256" key="2">
    <source>
        <dbReference type="ARBA" id="ARBA00004186"/>
    </source>
</evidence>
<keyword evidence="10" id="KW-0539">Nucleus</keyword>
<name>A0A8J6BL67_ELECQ</name>
<evidence type="ECO:0000256" key="4">
    <source>
        <dbReference type="ARBA" id="ARBA00022490"/>
    </source>
</evidence>
<feature type="region of interest" description="Disordered" evidence="12">
    <location>
        <begin position="320"/>
        <end position="349"/>
    </location>
</feature>
<feature type="compositionally biased region" description="Polar residues" evidence="12">
    <location>
        <begin position="51"/>
        <end position="65"/>
    </location>
</feature>
<keyword evidence="8" id="KW-0238">DNA-binding</keyword>
<feature type="compositionally biased region" description="Polar residues" evidence="12">
    <location>
        <begin position="113"/>
        <end position="134"/>
    </location>
</feature>
<gene>
    <name evidence="13" type="ORF">GDO78_017908</name>
</gene>
<dbReference type="GO" id="GO:0008017">
    <property type="term" value="F:microtubule binding"/>
    <property type="evidence" value="ECO:0007669"/>
    <property type="project" value="TreeGrafter"/>
</dbReference>
<keyword evidence="9" id="KW-0206">Cytoskeleton</keyword>
<dbReference type="EMBL" id="WNTK01002805">
    <property type="protein sequence ID" value="KAG9465680.1"/>
    <property type="molecule type" value="Genomic_DNA"/>
</dbReference>
<feature type="compositionally biased region" description="Polar residues" evidence="12">
    <location>
        <begin position="172"/>
        <end position="185"/>
    </location>
</feature>
<dbReference type="Pfam" id="PF16006">
    <property type="entry name" value="NUSAP"/>
    <property type="match status" value="1"/>
</dbReference>
<dbReference type="GO" id="GO:0005874">
    <property type="term" value="C:microtubule"/>
    <property type="evidence" value="ECO:0007669"/>
    <property type="project" value="UniProtKB-KW"/>
</dbReference>
<dbReference type="GO" id="GO:0072686">
    <property type="term" value="C:mitotic spindle"/>
    <property type="evidence" value="ECO:0007669"/>
    <property type="project" value="TreeGrafter"/>
</dbReference>
<organism evidence="13 14">
    <name type="scientific">Eleutherodactylus coqui</name>
    <name type="common">Puerto Rican coqui</name>
    <dbReference type="NCBI Taxonomy" id="57060"/>
    <lineage>
        <taxon>Eukaryota</taxon>
        <taxon>Metazoa</taxon>
        <taxon>Chordata</taxon>
        <taxon>Craniata</taxon>
        <taxon>Vertebrata</taxon>
        <taxon>Euteleostomi</taxon>
        <taxon>Amphibia</taxon>
        <taxon>Batrachia</taxon>
        <taxon>Anura</taxon>
        <taxon>Neobatrachia</taxon>
        <taxon>Hyloidea</taxon>
        <taxon>Eleutherodactylidae</taxon>
        <taxon>Eleutherodactylinae</taxon>
        <taxon>Eleutherodactylus</taxon>
        <taxon>Eleutherodactylus</taxon>
    </lineage>
</organism>
<proteinExistence type="inferred from homology"/>
<dbReference type="GO" id="GO:0040001">
    <property type="term" value="P:establishment of mitotic spindle localization"/>
    <property type="evidence" value="ECO:0007669"/>
    <property type="project" value="InterPro"/>
</dbReference>
<feature type="compositionally biased region" description="Polar residues" evidence="12">
    <location>
        <begin position="420"/>
        <end position="430"/>
    </location>
</feature>
<feature type="region of interest" description="Disordered" evidence="12">
    <location>
        <begin position="48"/>
        <end position="74"/>
    </location>
</feature>
<feature type="compositionally biased region" description="Polar residues" evidence="12">
    <location>
        <begin position="234"/>
        <end position="266"/>
    </location>
</feature>
<feature type="compositionally biased region" description="Basic and acidic residues" evidence="12">
    <location>
        <begin position="435"/>
        <end position="449"/>
    </location>
</feature>
<dbReference type="GO" id="GO:0000281">
    <property type="term" value="P:mitotic cytokinesis"/>
    <property type="evidence" value="ECO:0007669"/>
    <property type="project" value="InterPro"/>
</dbReference>
<dbReference type="GO" id="GO:0007076">
    <property type="term" value="P:mitotic chromosome condensation"/>
    <property type="evidence" value="ECO:0007669"/>
    <property type="project" value="TreeGrafter"/>
</dbReference>
<accession>A0A8J6BL67</accession>
<evidence type="ECO:0000256" key="11">
    <source>
        <dbReference type="ARBA" id="ARBA00023306"/>
    </source>
</evidence>
<dbReference type="GO" id="GO:0005730">
    <property type="term" value="C:nucleolus"/>
    <property type="evidence" value="ECO:0007669"/>
    <property type="project" value="TreeGrafter"/>
</dbReference>
<keyword evidence="5" id="KW-0132">Cell division</keyword>
<keyword evidence="11" id="KW-0131">Cell cycle</keyword>
<dbReference type="AlphaFoldDB" id="A0A8J6BL67"/>
<comment type="similarity">
    <text evidence="3">Belongs to the NUSAP family.</text>
</comment>
<comment type="caution">
    <text evidence="13">The sequence shown here is derived from an EMBL/GenBank/DDBJ whole genome shotgun (WGS) entry which is preliminary data.</text>
</comment>
<keyword evidence="14" id="KW-1185">Reference proteome</keyword>
<evidence type="ECO:0000313" key="14">
    <source>
        <dbReference type="Proteomes" id="UP000770717"/>
    </source>
</evidence>
<feature type="compositionally biased region" description="Basic residues" evidence="12">
    <location>
        <begin position="151"/>
        <end position="170"/>
    </location>
</feature>
<evidence type="ECO:0000256" key="8">
    <source>
        <dbReference type="ARBA" id="ARBA00023125"/>
    </source>
</evidence>
<protein>
    <recommendedName>
        <fullName evidence="15">Nucleolar and spindle-associated protein 1</fullName>
    </recommendedName>
</protein>
<dbReference type="GO" id="GO:0003677">
    <property type="term" value="F:DNA binding"/>
    <property type="evidence" value="ECO:0007669"/>
    <property type="project" value="UniProtKB-KW"/>
</dbReference>
<evidence type="ECO:0000256" key="3">
    <source>
        <dbReference type="ARBA" id="ARBA00009702"/>
    </source>
</evidence>
<feature type="region of interest" description="Disordered" evidence="12">
    <location>
        <begin position="386"/>
        <end position="458"/>
    </location>
</feature>
<feature type="region of interest" description="Disordered" evidence="12">
    <location>
        <begin position="216"/>
        <end position="266"/>
    </location>
</feature>
<feature type="compositionally biased region" description="Low complexity" evidence="12">
    <location>
        <begin position="136"/>
        <end position="145"/>
    </location>
</feature>
<dbReference type="OrthoDB" id="3258416at2759"/>
<evidence type="ECO:0000256" key="1">
    <source>
        <dbReference type="ARBA" id="ARBA00004123"/>
    </source>
</evidence>
<keyword evidence="6" id="KW-0493">Microtubule</keyword>
<evidence type="ECO:0000256" key="9">
    <source>
        <dbReference type="ARBA" id="ARBA00023212"/>
    </source>
</evidence>
<evidence type="ECO:0000256" key="6">
    <source>
        <dbReference type="ARBA" id="ARBA00022701"/>
    </source>
</evidence>
<sequence length="458" mass="51251">MEAPSVAELNTLKYAELRKLAKAAGLKANQKADRLLRTLKEHFHPAVIAEGSSSDSDGNSTLTDDSQVRPEEEEQISLCHVTHRRGRGKKPIQADFSPEKEIVIKPIQGDATENTAEETSIPVSTSSVLQSQVIAENETPENTVETVEKTTRRRSKRNRSSGKKPGRKIPRNSLTKAGSKPSTPNFKKMHEAHFKKMESIDKYLERKQKRLDAISSSIQDVKMFPKSSDRLSQKKTPGSNNKKSSQNRFSLLSPTPQTGYLFSTKTPTNCRSAGKRSILVDRSGAKPATFSSTCKMNVRFSGATKDNEHKYSLVKTPARKSSNFMPSISNSEPRKSLPSSSIKATQRIQETNIPTATTPFKFTAENMATPSTNQKMKFDLKASLSRPLGYQPHKGKLKPWGDTKENSTTEQSKSFLLKNTYKQPPLSTSRVQRRKQQEEDRKIKRDKIYGSRRKVAVP</sequence>
<evidence type="ECO:0008006" key="15">
    <source>
        <dbReference type="Google" id="ProtNLM"/>
    </source>
</evidence>
<evidence type="ECO:0000256" key="5">
    <source>
        <dbReference type="ARBA" id="ARBA00022618"/>
    </source>
</evidence>
<keyword evidence="4" id="KW-0963">Cytoplasm</keyword>
<evidence type="ECO:0000256" key="7">
    <source>
        <dbReference type="ARBA" id="ARBA00022776"/>
    </source>
</evidence>
<dbReference type="PANTHER" id="PTHR15874">
    <property type="entry name" value="NUCLEOLAR AND SPINDLE-ASSOCIATED PROTEIN 1"/>
    <property type="match status" value="1"/>
</dbReference>